<protein>
    <submittedName>
        <fullName evidence="1">Uncharacterized protein</fullName>
    </submittedName>
</protein>
<proteinExistence type="predicted"/>
<reference evidence="1" key="1">
    <citation type="journal article" date="2015" name="Nature">
        <title>Complex archaea that bridge the gap between prokaryotes and eukaryotes.</title>
        <authorList>
            <person name="Spang A."/>
            <person name="Saw J.H."/>
            <person name="Jorgensen S.L."/>
            <person name="Zaremba-Niedzwiedzka K."/>
            <person name="Martijn J."/>
            <person name="Lind A.E."/>
            <person name="van Eijk R."/>
            <person name="Schleper C."/>
            <person name="Guy L."/>
            <person name="Ettema T.J."/>
        </authorList>
    </citation>
    <scope>NUCLEOTIDE SEQUENCE</scope>
</reference>
<evidence type="ECO:0000313" key="1">
    <source>
        <dbReference type="EMBL" id="KKM89555.1"/>
    </source>
</evidence>
<dbReference type="AlphaFoldDB" id="A0A0F9NL98"/>
<gene>
    <name evidence="1" type="ORF">LCGC14_1247550</name>
</gene>
<comment type="caution">
    <text evidence="1">The sequence shown here is derived from an EMBL/GenBank/DDBJ whole genome shotgun (WGS) entry which is preliminary data.</text>
</comment>
<name>A0A0F9NL98_9ZZZZ</name>
<sequence length="94" mass="11411">MSETIKINRFFSLMFLFPNLKKNYICFLYTLKTNLKVFNQISYFYKSLIHYKLKIFISSAKYSFLVLNFYNNIINYHTLDHEQLNMSSKVDQIL</sequence>
<accession>A0A0F9NL98</accession>
<dbReference type="EMBL" id="LAZR01006801">
    <property type="protein sequence ID" value="KKM89555.1"/>
    <property type="molecule type" value="Genomic_DNA"/>
</dbReference>
<organism evidence="1">
    <name type="scientific">marine sediment metagenome</name>
    <dbReference type="NCBI Taxonomy" id="412755"/>
    <lineage>
        <taxon>unclassified sequences</taxon>
        <taxon>metagenomes</taxon>
        <taxon>ecological metagenomes</taxon>
    </lineage>
</organism>